<dbReference type="EMBL" id="FTNI01000042">
    <property type="protein sequence ID" value="SIS22110.1"/>
    <property type="molecule type" value="Genomic_DNA"/>
</dbReference>
<protein>
    <submittedName>
        <fullName evidence="8">Glutamate or tyrosine decarboxylase</fullName>
    </submittedName>
</protein>
<dbReference type="Gene3D" id="3.40.640.10">
    <property type="entry name" value="Type I PLP-dependent aspartate aminotransferase-like (Major domain)"/>
    <property type="match status" value="1"/>
</dbReference>
<dbReference type="PANTHER" id="PTHR11999:SF70">
    <property type="entry name" value="MIP05841P"/>
    <property type="match status" value="1"/>
</dbReference>
<dbReference type="PANTHER" id="PTHR11999">
    <property type="entry name" value="GROUP II PYRIDOXAL-5-PHOSPHATE DECARBOXYLASE"/>
    <property type="match status" value="1"/>
</dbReference>
<dbReference type="PROSITE" id="PS00392">
    <property type="entry name" value="DDC_GAD_HDC_YDC"/>
    <property type="match status" value="1"/>
</dbReference>
<evidence type="ECO:0000256" key="3">
    <source>
        <dbReference type="ARBA" id="ARBA00022898"/>
    </source>
</evidence>
<name>A0A1N7HBP1_9ACTN</name>
<dbReference type="InterPro" id="IPR015421">
    <property type="entry name" value="PyrdxlP-dep_Trfase_major"/>
</dbReference>
<dbReference type="GO" id="GO:0004058">
    <property type="term" value="F:aromatic-L-amino-acid decarboxylase activity"/>
    <property type="evidence" value="ECO:0007669"/>
    <property type="project" value="UniProtKB-ARBA"/>
</dbReference>
<dbReference type="GO" id="GO:0019752">
    <property type="term" value="P:carboxylic acid metabolic process"/>
    <property type="evidence" value="ECO:0007669"/>
    <property type="project" value="InterPro"/>
</dbReference>
<dbReference type="InterPro" id="IPR010977">
    <property type="entry name" value="Aromatic_deC"/>
</dbReference>
<gene>
    <name evidence="8" type="ORF">SAMN05421833_14236</name>
</gene>
<evidence type="ECO:0000256" key="5">
    <source>
        <dbReference type="PIRSR" id="PIRSR602129-50"/>
    </source>
</evidence>
<dbReference type="GO" id="GO:0030170">
    <property type="term" value="F:pyridoxal phosphate binding"/>
    <property type="evidence" value="ECO:0007669"/>
    <property type="project" value="InterPro"/>
</dbReference>
<evidence type="ECO:0000256" key="2">
    <source>
        <dbReference type="ARBA" id="ARBA00022793"/>
    </source>
</evidence>
<evidence type="ECO:0000256" key="1">
    <source>
        <dbReference type="ARBA" id="ARBA00001933"/>
    </source>
</evidence>
<feature type="region of interest" description="Disordered" evidence="7">
    <location>
        <begin position="434"/>
        <end position="541"/>
    </location>
</feature>
<reference evidence="9" key="1">
    <citation type="submission" date="2017-01" db="EMBL/GenBank/DDBJ databases">
        <authorList>
            <person name="Varghese N."/>
            <person name="Submissions S."/>
        </authorList>
    </citation>
    <scope>NUCLEOTIDE SEQUENCE [LARGE SCALE GENOMIC DNA]</scope>
    <source>
        <strain evidence="9">ATCC 12950</strain>
    </source>
</reference>
<sequence>MTDDLREAARQAADAATAHLAAVPGGPVWRPVAGPDLEWLTRQPLPAVGRPLAELLGDVDRHVLPYPMGNGHPRFFGWVNSPPSAAGVVVAPLAAAMNPSCAGGEHAGVLLERTAVRWLAELAGFPHRPGGGLLTSGASMATVVALAAARQRAVPDVRETGLSGHPPLALYLSEEGHSCLRKAAELLGLGSRQIRTVPVDDAFRMDTAALRRLVVADREAGVRPFFVAASAGTVNTGAVDPLADVAEVAREHGLWFHVDGAYGALGVLADECRPAYAGLELADSLALDPHKWLGVPVDCGCVLFRDPSDPRAAFSLVPPYLRDDDAGELGWFSEYGPEQTRPFRALRVWATIAHLGGDGVAGLVRHTTRLARVLAAMIEDSGDFDLLAPVVTSVVAFRHRPAGLDSAAVETLNEAIPAAVQRRGRAFLTGTRLRGGPARLCAPPGHDRGRPRRSAGGDPGRLVMPWVGTAGVRTAGVRTAGVRTAGVRRPPSGCGSPAAPPRPARRAGTGGRRPRSRAAVPWARSGRSPRAGRAPRRAPRA</sequence>
<dbReference type="InterPro" id="IPR021115">
    <property type="entry name" value="Pyridoxal-P_BS"/>
</dbReference>
<dbReference type="Pfam" id="PF00282">
    <property type="entry name" value="Pyridoxal_deC"/>
    <property type="match status" value="1"/>
</dbReference>
<keyword evidence="3 5" id="KW-0663">Pyridoxal phosphate</keyword>
<feature type="compositionally biased region" description="Low complexity" evidence="7">
    <location>
        <begin position="517"/>
        <end position="532"/>
    </location>
</feature>
<keyword evidence="2" id="KW-0210">Decarboxylase</keyword>
<dbReference type="AlphaFoldDB" id="A0A1N7HBP1"/>
<keyword evidence="9" id="KW-1185">Reference proteome</keyword>
<feature type="modified residue" description="N6-(pyridoxal phosphate)lysine" evidence="5">
    <location>
        <position position="291"/>
    </location>
</feature>
<dbReference type="Gene3D" id="3.90.1150.170">
    <property type="match status" value="2"/>
</dbReference>
<comment type="similarity">
    <text evidence="6">Belongs to the group II decarboxylase family.</text>
</comment>
<dbReference type="STRING" id="58117.SAMN05421833_14236"/>
<dbReference type="SUPFAM" id="SSF53383">
    <property type="entry name" value="PLP-dependent transferases"/>
    <property type="match status" value="1"/>
</dbReference>
<evidence type="ECO:0000256" key="7">
    <source>
        <dbReference type="SAM" id="MobiDB-lite"/>
    </source>
</evidence>
<dbReference type="InterPro" id="IPR015424">
    <property type="entry name" value="PyrdxlP-dep_Trfase"/>
</dbReference>
<keyword evidence="4 6" id="KW-0456">Lyase</keyword>
<evidence type="ECO:0000313" key="8">
    <source>
        <dbReference type="EMBL" id="SIS22110.1"/>
    </source>
</evidence>
<evidence type="ECO:0000313" key="9">
    <source>
        <dbReference type="Proteomes" id="UP000186096"/>
    </source>
</evidence>
<dbReference type="PRINTS" id="PR00800">
    <property type="entry name" value="YHDCRBOXLASE"/>
</dbReference>
<dbReference type="GO" id="GO:0006520">
    <property type="term" value="P:amino acid metabolic process"/>
    <property type="evidence" value="ECO:0007669"/>
    <property type="project" value="InterPro"/>
</dbReference>
<dbReference type="Proteomes" id="UP000186096">
    <property type="component" value="Unassembled WGS sequence"/>
</dbReference>
<proteinExistence type="inferred from homology"/>
<organism evidence="8 9">
    <name type="scientific">Microbispora rosea</name>
    <dbReference type="NCBI Taxonomy" id="58117"/>
    <lineage>
        <taxon>Bacteria</taxon>
        <taxon>Bacillati</taxon>
        <taxon>Actinomycetota</taxon>
        <taxon>Actinomycetes</taxon>
        <taxon>Streptosporangiales</taxon>
        <taxon>Streptosporangiaceae</taxon>
        <taxon>Microbispora</taxon>
    </lineage>
</organism>
<evidence type="ECO:0000256" key="4">
    <source>
        <dbReference type="ARBA" id="ARBA00023239"/>
    </source>
</evidence>
<dbReference type="InterPro" id="IPR002129">
    <property type="entry name" value="PyrdxlP-dep_de-COase"/>
</dbReference>
<accession>A0A1N7HBP1</accession>
<evidence type="ECO:0000256" key="6">
    <source>
        <dbReference type="RuleBase" id="RU000382"/>
    </source>
</evidence>
<comment type="cofactor">
    <cofactor evidence="1 5 6">
        <name>pyridoxal 5'-phosphate</name>
        <dbReference type="ChEBI" id="CHEBI:597326"/>
    </cofactor>
</comment>